<dbReference type="AlphaFoldDB" id="A0A0K2UT79"/>
<proteinExistence type="predicted"/>
<accession>A0A0K2UT79</accession>
<protein>
    <submittedName>
        <fullName evidence="1">Uncharacterized protein</fullName>
    </submittedName>
</protein>
<organism evidence="1">
    <name type="scientific">Lepeophtheirus salmonis</name>
    <name type="common">Salmon louse</name>
    <name type="synonym">Caligus salmonis</name>
    <dbReference type="NCBI Taxonomy" id="72036"/>
    <lineage>
        <taxon>Eukaryota</taxon>
        <taxon>Metazoa</taxon>
        <taxon>Ecdysozoa</taxon>
        <taxon>Arthropoda</taxon>
        <taxon>Crustacea</taxon>
        <taxon>Multicrustacea</taxon>
        <taxon>Hexanauplia</taxon>
        <taxon>Copepoda</taxon>
        <taxon>Siphonostomatoida</taxon>
        <taxon>Caligidae</taxon>
        <taxon>Lepeophtheirus</taxon>
    </lineage>
</organism>
<dbReference type="EMBL" id="HACA01024107">
    <property type="protein sequence ID" value="CDW41468.1"/>
    <property type="molecule type" value="Transcribed_RNA"/>
</dbReference>
<reference evidence="1" key="1">
    <citation type="submission" date="2014-05" db="EMBL/GenBank/DDBJ databases">
        <authorList>
            <person name="Chronopoulou M."/>
        </authorList>
    </citation>
    <scope>NUCLEOTIDE SEQUENCE</scope>
    <source>
        <tissue evidence="1">Whole organism</tissue>
    </source>
</reference>
<name>A0A0K2UT79_LEPSM</name>
<evidence type="ECO:0000313" key="1">
    <source>
        <dbReference type="EMBL" id="CDW41468.1"/>
    </source>
</evidence>
<sequence>MLFQSYSLPNNGLVINQSPRLHIN</sequence>